<comment type="caution">
    <text evidence="7">The sequence shown here is derived from an EMBL/GenBank/DDBJ whole genome shotgun (WGS) entry which is preliminary data.</text>
</comment>
<evidence type="ECO:0000259" key="6">
    <source>
        <dbReference type="PROSITE" id="PS50977"/>
    </source>
</evidence>
<dbReference type="InterPro" id="IPR009057">
    <property type="entry name" value="Homeodomain-like_sf"/>
</dbReference>
<name>A0ABT5BF10_9BACT</name>
<feature type="region of interest" description="Disordered" evidence="5">
    <location>
        <begin position="206"/>
        <end position="225"/>
    </location>
</feature>
<evidence type="ECO:0000256" key="5">
    <source>
        <dbReference type="SAM" id="MobiDB-lite"/>
    </source>
</evidence>
<reference evidence="7 8" key="1">
    <citation type="submission" date="2022-11" db="EMBL/GenBank/DDBJ databases">
        <title>Minimal conservation of predation-associated metabolite biosynthetic gene clusters underscores biosynthetic potential of Myxococcota including descriptions for ten novel species: Archangium lansinium sp. nov., Myxococcus landrumus sp. nov., Nannocystis bai.</title>
        <authorList>
            <person name="Ahearne A."/>
            <person name="Stevens C."/>
            <person name="Dowd S."/>
        </authorList>
    </citation>
    <scope>NUCLEOTIDE SEQUENCE [LARGE SCALE GENOMIC DNA]</scope>
    <source>
        <strain evidence="7 8">NCELM</strain>
    </source>
</reference>
<dbReference type="PROSITE" id="PS50977">
    <property type="entry name" value="HTH_TETR_2"/>
    <property type="match status" value="1"/>
</dbReference>
<protein>
    <submittedName>
        <fullName evidence="7">TetR family transcriptional regulator</fullName>
    </submittedName>
</protein>
<proteinExistence type="predicted"/>
<evidence type="ECO:0000313" key="8">
    <source>
        <dbReference type="Proteomes" id="UP001217838"/>
    </source>
</evidence>
<dbReference type="InterPro" id="IPR001647">
    <property type="entry name" value="HTH_TetR"/>
</dbReference>
<dbReference type="Proteomes" id="UP001217838">
    <property type="component" value="Unassembled WGS sequence"/>
</dbReference>
<gene>
    <name evidence="7" type="ORF">POL58_33605</name>
</gene>
<dbReference type="Gene3D" id="1.10.357.10">
    <property type="entry name" value="Tetracycline Repressor, domain 2"/>
    <property type="match status" value="1"/>
</dbReference>
<sequence length="225" mass="24511">MPPRTGSSDAPRSFVEEARRAQIVRCTIEIIASLGYAQASLATIAERAGISKGVISYHFAGKDELIAQVYTSVMTMAAQRVLPVVEAQPRAQDKLRAYIEGSLAFIADHGPESIALLEIWNGLRTSAGQPVLDARSYEPGLEFLQAIFRQGHAAGEFRRFVPRTMAVAVRSVIDGVLIQRATYGADVDIAESSREIVALFEAATRAVRDDATRSKGPTRKPRAKR</sequence>
<keyword evidence="3" id="KW-0804">Transcription</keyword>
<dbReference type="InterPro" id="IPR023772">
    <property type="entry name" value="DNA-bd_HTH_TetR-type_CS"/>
</dbReference>
<evidence type="ECO:0000256" key="1">
    <source>
        <dbReference type="ARBA" id="ARBA00023015"/>
    </source>
</evidence>
<evidence type="ECO:0000313" key="7">
    <source>
        <dbReference type="EMBL" id="MDC0672737.1"/>
    </source>
</evidence>
<dbReference type="Pfam" id="PF00440">
    <property type="entry name" value="TetR_N"/>
    <property type="match status" value="1"/>
</dbReference>
<accession>A0ABT5BF10</accession>
<dbReference type="SUPFAM" id="SSF48498">
    <property type="entry name" value="Tetracyclin repressor-like, C-terminal domain"/>
    <property type="match status" value="1"/>
</dbReference>
<organism evidence="7 8">
    <name type="scientific">Nannocystis radixulma</name>
    <dbReference type="NCBI Taxonomy" id="2995305"/>
    <lineage>
        <taxon>Bacteria</taxon>
        <taxon>Pseudomonadati</taxon>
        <taxon>Myxococcota</taxon>
        <taxon>Polyangia</taxon>
        <taxon>Nannocystales</taxon>
        <taxon>Nannocystaceae</taxon>
        <taxon>Nannocystis</taxon>
    </lineage>
</organism>
<feature type="domain" description="HTH tetR-type" evidence="6">
    <location>
        <begin position="17"/>
        <end position="77"/>
    </location>
</feature>
<keyword evidence="8" id="KW-1185">Reference proteome</keyword>
<dbReference type="RefSeq" id="WP_272004743.1">
    <property type="nucleotide sequence ID" value="NZ_JAQNDN010000019.1"/>
</dbReference>
<dbReference type="PRINTS" id="PR00455">
    <property type="entry name" value="HTHTETR"/>
</dbReference>
<dbReference type="InterPro" id="IPR050109">
    <property type="entry name" value="HTH-type_TetR-like_transc_reg"/>
</dbReference>
<dbReference type="InterPro" id="IPR036271">
    <property type="entry name" value="Tet_transcr_reg_TetR-rel_C_sf"/>
</dbReference>
<dbReference type="EMBL" id="JAQNDN010000019">
    <property type="protein sequence ID" value="MDC0672737.1"/>
    <property type="molecule type" value="Genomic_DNA"/>
</dbReference>
<evidence type="ECO:0000256" key="2">
    <source>
        <dbReference type="ARBA" id="ARBA00023125"/>
    </source>
</evidence>
<evidence type="ECO:0000256" key="3">
    <source>
        <dbReference type="ARBA" id="ARBA00023163"/>
    </source>
</evidence>
<keyword evidence="2 4" id="KW-0238">DNA-binding</keyword>
<dbReference type="SUPFAM" id="SSF46689">
    <property type="entry name" value="Homeodomain-like"/>
    <property type="match status" value="1"/>
</dbReference>
<dbReference type="PANTHER" id="PTHR30055:SF234">
    <property type="entry name" value="HTH-TYPE TRANSCRIPTIONAL REGULATOR BETI"/>
    <property type="match status" value="1"/>
</dbReference>
<dbReference type="PROSITE" id="PS01081">
    <property type="entry name" value="HTH_TETR_1"/>
    <property type="match status" value="1"/>
</dbReference>
<keyword evidence="1" id="KW-0805">Transcription regulation</keyword>
<feature type="compositionally biased region" description="Basic residues" evidence="5">
    <location>
        <begin position="216"/>
        <end position="225"/>
    </location>
</feature>
<evidence type="ECO:0000256" key="4">
    <source>
        <dbReference type="PROSITE-ProRule" id="PRU00335"/>
    </source>
</evidence>
<feature type="DNA-binding region" description="H-T-H motif" evidence="4">
    <location>
        <begin position="40"/>
        <end position="59"/>
    </location>
</feature>
<dbReference type="PANTHER" id="PTHR30055">
    <property type="entry name" value="HTH-TYPE TRANSCRIPTIONAL REGULATOR RUTR"/>
    <property type="match status" value="1"/>
</dbReference>